<dbReference type="InterPro" id="IPR011604">
    <property type="entry name" value="PDDEXK-like_dom_sf"/>
</dbReference>
<evidence type="ECO:0000313" key="3">
    <source>
        <dbReference type="Proteomes" id="UP000648239"/>
    </source>
</evidence>
<dbReference type="SUPFAM" id="SSF52980">
    <property type="entry name" value="Restriction endonuclease-like"/>
    <property type="match status" value="1"/>
</dbReference>
<sequence>RLPRHDGASRDEAKELGTAVHVALENWNSASGSPHSNNPDALKLLQDFETGPLGKLFREIEIVGREVPMLMQDDGFAWRGSIDLLYRDGDELVVADFKTDAGIEPDEAKERYGGQLKRYAEAVAKATEKPVRTELWMVRSGEIIRIPQ</sequence>
<organism evidence="2 3">
    <name type="scientific">Candidatus Polarisedimenticola svalbardensis</name>
    <dbReference type="NCBI Taxonomy" id="2886004"/>
    <lineage>
        <taxon>Bacteria</taxon>
        <taxon>Pseudomonadati</taxon>
        <taxon>Acidobacteriota</taxon>
        <taxon>Candidatus Polarisedimenticolia</taxon>
        <taxon>Candidatus Polarisedimenticolales</taxon>
        <taxon>Candidatus Polarisedimenticolaceae</taxon>
        <taxon>Candidatus Polarisedimenticola</taxon>
    </lineage>
</organism>
<evidence type="ECO:0000313" key="2">
    <source>
        <dbReference type="EMBL" id="MBD3868577.1"/>
    </source>
</evidence>
<feature type="non-terminal residue" evidence="2">
    <location>
        <position position="1"/>
    </location>
</feature>
<protein>
    <submittedName>
        <fullName evidence="2">PD-(D/E)XK nuclease family protein</fullName>
    </submittedName>
</protein>
<evidence type="ECO:0000259" key="1">
    <source>
        <dbReference type="Pfam" id="PF12705"/>
    </source>
</evidence>
<dbReference type="InterPro" id="IPR011335">
    <property type="entry name" value="Restrct_endonuc-II-like"/>
</dbReference>
<feature type="domain" description="PD-(D/E)XK endonuclease-like" evidence="1">
    <location>
        <begin position="60"/>
        <end position="138"/>
    </location>
</feature>
<gene>
    <name evidence="2" type="ORF">IFK94_10680</name>
</gene>
<accession>A0A8J7CDD2</accession>
<dbReference type="Pfam" id="PF12705">
    <property type="entry name" value="PDDEXK_1"/>
    <property type="match status" value="1"/>
</dbReference>
<name>A0A8J7CDD2_9BACT</name>
<proteinExistence type="predicted"/>
<dbReference type="Proteomes" id="UP000648239">
    <property type="component" value="Unassembled WGS sequence"/>
</dbReference>
<dbReference type="EMBL" id="JACXWD010000036">
    <property type="protein sequence ID" value="MBD3868577.1"/>
    <property type="molecule type" value="Genomic_DNA"/>
</dbReference>
<reference evidence="2 3" key="1">
    <citation type="submission" date="2020-08" db="EMBL/GenBank/DDBJ databases">
        <title>Acidobacteriota in marine sediments use diverse sulfur dissimilation pathways.</title>
        <authorList>
            <person name="Wasmund K."/>
        </authorList>
    </citation>
    <scope>NUCLEOTIDE SEQUENCE [LARGE SCALE GENOMIC DNA]</scope>
    <source>
        <strain evidence="2">MAG AM4</strain>
    </source>
</reference>
<dbReference type="InterPro" id="IPR038726">
    <property type="entry name" value="PDDEXK_AddAB-type"/>
</dbReference>
<dbReference type="Gene3D" id="3.90.320.10">
    <property type="match status" value="1"/>
</dbReference>
<dbReference type="AlphaFoldDB" id="A0A8J7CDD2"/>
<comment type="caution">
    <text evidence="2">The sequence shown here is derived from an EMBL/GenBank/DDBJ whole genome shotgun (WGS) entry which is preliminary data.</text>
</comment>